<gene>
    <name evidence="4" type="ORF">AM588_10007712</name>
</gene>
<keyword evidence="4" id="KW-0346">Stress response</keyword>
<name>A0A0W8DN65_PHYNI</name>
<dbReference type="InterPro" id="IPR035983">
    <property type="entry name" value="Hect_E3_ubiquitin_ligase"/>
</dbReference>
<dbReference type="PANTHER" id="PTHR46654:SF1">
    <property type="entry name" value="E3 UBIQUITIN-PROTEIN LIGASE HECTD3"/>
    <property type="match status" value="1"/>
</dbReference>
<accession>A0A0W8DN65</accession>
<evidence type="ECO:0000259" key="3">
    <source>
        <dbReference type="PROSITE" id="PS50237"/>
    </source>
</evidence>
<feature type="active site" description="Glycyl thioester intermediate" evidence="2">
    <location>
        <position position="816"/>
    </location>
</feature>
<dbReference type="Proteomes" id="UP000054636">
    <property type="component" value="Unassembled WGS sequence"/>
</dbReference>
<evidence type="ECO:0000313" key="4">
    <source>
        <dbReference type="EMBL" id="KUF97817.1"/>
    </source>
</evidence>
<sequence length="860" mass="95393">MGVAFRAIDFARGVYPCASFNRRERLQFNLGGTPFKYPPPPGFQPILNVLSDSNDLSLVPKGFEVIGSREDCLEESVGEENYSSDTRYFARDMHPSMLRSSGHSRSSGFTSGSGMTKADALAEIKALPDNRVNAAGLGAPFLAGDRVRMCSKCGQELNQPEEAIILGVYRGFLWYRTETQGNEGADEGRASAWYWSPSELPELLLIRRGGKDMTLIENSAMDMSDYEDAPEHSPFKPRSALEERANTDFDAFVELATRAHTTTSDIQLVERLNAYCAAIGLDVTNLKITDVVTPAEMGENESSAAAVRGRSRTRSLVTDNYFTSPALKNISGPELRARTAVLRILNSKILRVLPIIAIQPDDGSSTQPIEVADSTGTTIKSSTEFLSTSLKLRSLRRLVFTSTKRAFWDDVLRATTTSTPLPSDEYEDPREIRVIRINRIQAQASKLSTLSQPGERLRRSVFGQLYREMRAWSDSFFRRAYCGKGHGGQRRAFKVKFLGEGVNDYGGPYRAVFEQIVDELQMDNVELAKGEQGLLPLLIPCPNRRSATGINQDKFLLNPSCGTALLANGPMALDLHRFLGKLVGTAVRHGLQMGLDLPSLVWRPLAGLEVSRAHLESVDVAAANNLTRVEELSTDTEAAAQEAEEVLGYLTLSTTLSDGVEVPLIPQGEKMPVTLENRELYVQLVEKTRLTESSQQLAALKDGLASVLPMELAPLFTPRELEVLICGRREVDVDLLHQCTEYSEGADEAMPHVQHFWEVLREMTSEERTSFLRFVWARSRMPNSAKDFPMNFKLQTAQDPGASSQPDVYLPHAQTCFFALRLPAYTSKEVLRTKLLYAIQNSPNMDADVRLHNAEGWADA</sequence>
<dbReference type="SUPFAM" id="SSF56204">
    <property type="entry name" value="Hect, E3 ligase catalytic domain"/>
    <property type="match status" value="1"/>
</dbReference>
<dbReference type="AlphaFoldDB" id="A0A0W8DN65"/>
<evidence type="ECO:0000313" key="5">
    <source>
        <dbReference type="Proteomes" id="UP000054636"/>
    </source>
</evidence>
<feature type="domain" description="HECT" evidence="3">
    <location>
        <begin position="490"/>
        <end position="860"/>
    </location>
</feature>
<dbReference type="PROSITE" id="PS50237">
    <property type="entry name" value="HECT"/>
    <property type="match status" value="1"/>
</dbReference>
<dbReference type="GO" id="GO:0004842">
    <property type="term" value="F:ubiquitin-protein transferase activity"/>
    <property type="evidence" value="ECO:0007669"/>
    <property type="project" value="InterPro"/>
</dbReference>
<proteinExistence type="predicted"/>
<dbReference type="InterPro" id="IPR042469">
    <property type="entry name" value="HECTD3"/>
</dbReference>
<dbReference type="EMBL" id="LNFP01000094">
    <property type="protein sequence ID" value="KUF97817.1"/>
    <property type="molecule type" value="Genomic_DNA"/>
</dbReference>
<comment type="caution">
    <text evidence="4">The sequence shown here is derived from an EMBL/GenBank/DDBJ whole genome shotgun (WGS) entry which is preliminary data.</text>
</comment>
<dbReference type="InterPro" id="IPR043136">
    <property type="entry name" value="B30.2/SPRY_sf"/>
</dbReference>
<evidence type="ECO:0000256" key="2">
    <source>
        <dbReference type="PROSITE-ProRule" id="PRU00104"/>
    </source>
</evidence>
<dbReference type="PANTHER" id="PTHR46654">
    <property type="entry name" value="E3 UBIQUITIN-PROTEIN LIGASE HECTD3"/>
    <property type="match status" value="1"/>
</dbReference>
<dbReference type="Gene3D" id="2.60.120.920">
    <property type="match status" value="1"/>
</dbReference>
<dbReference type="Gene3D" id="3.30.2160.10">
    <property type="entry name" value="Hect, E3 ligase catalytic domain"/>
    <property type="match status" value="1"/>
</dbReference>
<dbReference type="Gene3D" id="3.30.2410.10">
    <property type="entry name" value="Hect, E3 ligase catalytic domain"/>
    <property type="match status" value="1"/>
</dbReference>
<dbReference type="InterPro" id="IPR000569">
    <property type="entry name" value="HECT_dom"/>
</dbReference>
<dbReference type="SMART" id="SM00119">
    <property type="entry name" value="HECTc"/>
    <property type="match status" value="1"/>
</dbReference>
<evidence type="ECO:0000256" key="1">
    <source>
        <dbReference type="ARBA" id="ARBA00022786"/>
    </source>
</evidence>
<dbReference type="Gene3D" id="3.90.1750.10">
    <property type="entry name" value="Hect, E3 ligase catalytic domains"/>
    <property type="match status" value="1"/>
</dbReference>
<keyword evidence="1 2" id="KW-0833">Ubl conjugation pathway</keyword>
<reference evidence="4 5" key="1">
    <citation type="submission" date="2015-11" db="EMBL/GenBank/DDBJ databases">
        <title>Genomes and virulence difference between two physiological races of Phytophthora nicotianae.</title>
        <authorList>
            <person name="Liu H."/>
            <person name="Ma X."/>
            <person name="Yu H."/>
            <person name="Fang D."/>
            <person name="Li Y."/>
            <person name="Wang X."/>
            <person name="Wang W."/>
            <person name="Dong Y."/>
            <person name="Xiao B."/>
        </authorList>
    </citation>
    <scope>NUCLEOTIDE SEQUENCE [LARGE SCALE GENOMIC DNA]</scope>
    <source>
        <strain evidence="5">race 1</strain>
    </source>
</reference>
<organism evidence="4 5">
    <name type="scientific">Phytophthora nicotianae</name>
    <name type="common">Potato buckeye rot agent</name>
    <name type="synonym">Phytophthora parasitica</name>
    <dbReference type="NCBI Taxonomy" id="4792"/>
    <lineage>
        <taxon>Eukaryota</taxon>
        <taxon>Sar</taxon>
        <taxon>Stramenopiles</taxon>
        <taxon>Oomycota</taxon>
        <taxon>Peronosporomycetes</taxon>
        <taxon>Peronosporales</taxon>
        <taxon>Peronosporaceae</taxon>
        <taxon>Phytophthora</taxon>
    </lineage>
</organism>
<protein>
    <submittedName>
        <fullName evidence="4">Heat shock protein STI1</fullName>
    </submittedName>
</protein>
<dbReference type="Pfam" id="PF00632">
    <property type="entry name" value="HECT"/>
    <property type="match status" value="1"/>
</dbReference>